<evidence type="ECO:0000313" key="1">
    <source>
        <dbReference type="EMBL" id="KAJ0051580.1"/>
    </source>
</evidence>
<dbReference type="EMBL" id="CM047736">
    <property type="protein sequence ID" value="KAJ0051580.1"/>
    <property type="molecule type" value="Genomic_DNA"/>
</dbReference>
<keyword evidence="2" id="KW-1185">Reference proteome</keyword>
<name>A0ACC0ZEL6_9ROSI</name>
<accession>A0ACC0ZEL6</accession>
<evidence type="ECO:0000313" key="2">
    <source>
        <dbReference type="Proteomes" id="UP001163603"/>
    </source>
</evidence>
<organism evidence="1 2">
    <name type="scientific">Pistacia integerrima</name>
    <dbReference type="NCBI Taxonomy" id="434235"/>
    <lineage>
        <taxon>Eukaryota</taxon>
        <taxon>Viridiplantae</taxon>
        <taxon>Streptophyta</taxon>
        <taxon>Embryophyta</taxon>
        <taxon>Tracheophyta</taxon>
        <taxon>Spermatophyta</taxon>
        <taxon>Magnoliopsida</taxon>
        <taxon>eudicotyledons</taxon>
        <taxon>Gunneridae</taxon>
        <taxon>Pentapetalae</taxon>
        <taxon>rosids</taxon>
        <taxon>malvids</taxon>
        <taxon>Sapindales</taxon>
        <taxon>Anacardiaceae</taxon>
        <taxon>Pistacia</taxon>
    </lineage>
</organism>
<reference evidence="2" key="1">
    <citation type="journal article" date="2023" name="G3 (Bethesda)">
        <title>Genome assembly and association tests identify interacting loci associated with vigor, precocity, and sex in interspecific pistachio rootstocks.</title>
        <authorList>
            <person name="Palmer W."/>
            <person name="Jacygrad E."/>
            <person name="Sagayaradj S."/>
            <person name="Cavanaugh K."/>
            <person name="Han R."/>
            <person name="Bertier L."/>
            <person name="Beede B."/>
            <person name="Kafkas S."/>
            <person name="Golino D."/>
            <person name="Preece J."/>
            <person name="Michelmore R."/>
        </authorList>
    </citation>
    <scope>NUCLEOTIDE SEQUENCE [LARGE SCALE GENOMIC DNA]</scope>
</reference>
<dbReference type="Proteomes" id="UP001163603">
    <property type="component" value="Chromosome 1"/>
</dbReference>
<gene>
    <name evidence="1" type="ORF">Pint_03415</name>
</gene>
<comment type="caution">
    <text evidence="1">The sequence shown here is derived from an EMBL/GenBank/DDBJ whole genome shotgun (WGS) entry which is preliminary data.</text>
</comment>
<protein>
    <submittedName>
        <fullName evidence="1">Uncharacterized protein</fullName>
    </submittedName>
</protein>
<sequence length="833" mass="92983">MLLNFNNCVVIFCCPWEQVRICDICGDAGREDLLAICSTCSDGAEHIYCMREKLNKIPEGDWMCEECILNEENKRDVLQKFEKAAARVSSQPSLNTAAQNFRNSSALDDNNSLKLNSRGKVKSSPNFSSKRPSGNLEAISVTKRTVFKSVEQEGASKPSSKTCLYSSFNKENLKQTPEVTAQGDCFSKYTFRTGNKSHEARPEYRKSHGILSKSKSFKIIESKVKGEMSERGVLKQNFARETANGNNKEVRVTRMMKSMSFSNASSDHRNASDPKVVLHCSEISHGEDMKRLKHAKKQRSTETECTSRFQNPIISLPVVDSAVSASIPNERIANCGETVVLPTYGSNSRDLVDVQHHVKSNNLSKSASFFNTDFPNEEKNSIFNDVGQRSLHSADMAVTVERNNSNTTLHSNKSPSAKVLPCFASVVAIPSWNSFVPQLSYVWKGQFDIQGGGRLPSSCDGIQAHVSTCASAKVLEVVRKLPQKILLEEVPRSNNWPMQFPENYATEDNIALYFFASDVESYERNYKDLLDRMIKNDSNLKGNFDGVELLIFPSNLLPEKSQRWNKLLFLWGVYRGRRINCSSESPILQNTICICSRNGDRPNQKQESCDFPMSVTRNLCSCACSSESLSASISSCIEQRGPKSFTLLEQLSSGRKAETSGSKVSFTEHKVVNFKTRPDCQQTSFNCPKNHLSRDVPDTVSCKREERDSKRRQMVDLILQTGRECIRIDEELKYKRLKSCFGEAGEFNTESGDIKYSGKTISTKGNGVAPSLEGVNLELSLGIENIGAAEQRGRQSKSVRNFDVKDEKCECSVPLPLTLGLTECNDVNTSLCL</sequence>
<proteinExistence type="predicted"/>